<organism evidence="3 4">
    <name type="scientific">Candidatus Cryptobacteroides faecavium</name>
    <dbReference type="NCBI Taxonomy" id="2840762"/>
    <lineage>
        <taxon>Bacteria</taxon>
        <taxon>Pseudomonadati</taxon>
        <taxon>Bacteroidota</taxon>
        <taxon>Bacteroidia</taxon>
        <taxon>Bacteroidales</taxon>
        <taxon>Candidatus Cryptobacteroides</taxon>
    </lineage>
</organism>
<dbReference type="SFLD" id="SFLDG01065">
    <property type="entry name" value="anaerobic_coproporphyrinogen-I"/>
    <property type="match status" value="1"/>
</dbReference>
<dbReference type="GO" id="GO:0004109">
    <property type="term" value="F:coproporphyrinogen oxidase activity"/>
    <property type="evidence" value="ECO:0007669"/>
    <property type="project" value="InterPro"/>
</dbReference>
<dbReference type="CDD" id="cd01335">
    <property type="entry name" value="Radical_SAM"/>
    <property type="match status" value="1"/>
</dbReference>
<protein>
    <submittedName>
        <fullName evidence="3">Coproporphyrinogen III oxidase family protein</fullName>
    </submittedName>
</protein>
<evidence type="ECO:0000313" key="4">
    <source>
        <dbReference type="Proteomes" id="UP000823603"/>
    </source>
</evidence>
<dbReference type="InterPro" id="IPR007197">
    <property type="entry name" value="rSAM"/>
</dbReference>
<accession>A0A9D9IFN3</accession>
<evidence type="ECO:0000259" key="2">
    <source>
        <dbReference type="PROSITE" id="PS51918"/>
    </source>
</evidence>
<dbReference type="AlphaFoldDB" id="A0A9D9IFN3"/>
<dbReference type="EMBL" id="JADIMB010000079">
    <property type="protein sequence ID" value="MBO8471235.1"/>
    <property type="molecule type" value="Genomic_DNA"/>
</dbReference>
<dbReference type="InterPro" id="IPR058240">
    <property type="entry name" value="rSAM_sf"/>
</dbReference>
<gene>
    <name evidence="3" type="ORF">IAB82_05500</name>
</gene>
<dbReference type="PANTHER" id="PTHR13932:SF5">
    <property type="entry name" value="RADICAL S-ADENOSYL METHIONINE DOMAIN-CONTAINING PROTEIN 1, MITOCHONDRIAL"/>
    <property type="match status" value="1"/>
</dbReference>
<comment type="caution">
    <text evidence="3">The sequence shown here is derived from an EMBL/GenBank/DDBJ whole genome shotgun (WGS) entry which is preliminary data.</text>
</comment>
<dbReference type="SFLD" id="SFLDF00562">
    <property type="entry name" value="HemN-like__clustered_with_heat"/>
    <property type="match status" value="1"/>
</dbReference>
<dbReference type="GO" id="GO:0006779">
    <property type="term" value="P:porphyrin-containing compound biosynthetic process"/>
    <property type="evidence" value="ECO:0007669"/>
    <property type="project" value="InterPro"/>
</dbReference>
<sequence>MVYIHIPFCGSFCTYCGFYSEITVGDCFSGYGAALREEILSRRDELSGEPHTIYVGGGTPSLMPPDALAPAVWAVRTACGSREDTAPVEFTMEVNPEDIVSKGKTYLSDLLGLGVNRVSMGVQSFDDGMLGWMKRRHSSATAVKAYGMLQDAGFRNISIDLIFGISHMDDGMWLKTLDMALDLAPQHISAYQLSVEPGSALAAMADSGKYSEAPGEQCRRQYDILCRRLSDAGYHHYEISNFALPGFEAVHNSAYWGHVPYAGFGPGAHSLRVKEGSLPEGLPACTRSWNIPDVREYLRCYSSQGPSRSSVSQCETLSAGQVALERIMLGLRTDRGVERGFLERHADRARLAAMLSEGLLVPAQDPLYVRIPEDSFFISDSIIADIV</sequence>
<proteinExistence type="inferred from homology"/>
<dbReference type="SUPFAM" id="SSF102114">
    <property type="entry name" value="Radical SAM enzymes"/>
    <property type="match status" value="1"/>
</dbReference>
<reference evidence="3" key="1">
    <citation type="submission" date="2020-10" db="EMBL/GenBank/DDBJ databases">
        <authorList>
            <person name="Gilroy R."/>
        </authorList>
    </citation>
    <scope>NUCLEOTIDE SEQUENCE</scope>
    <source>
        <strain evidence="3">B2-22910</strain>
    </source>
</reference>
<evidence type="ECO:0000256" key="1">
    <source>
        <dbReference type="ARBA" id="ARBA00006100"/>
    </source>
</evidence>
<dbReference type="InterPro" id="IPR004559">
    <property type="entry name" value="HemW-like"/>
</dbReference>
<dbReference type="PROSITE" id="PS51918">
    <property type="entry name" value="RADICAL_SAM"/>
    <property type="match status" value="1"/>
</dbReference>
<dbReference type="Gene3D" id="3.30.750.200">
    <property type="match status" value="1"/>
</dbReference>
<evidence type="ECO:0000313" key="3">
    <source>
        <dbReference type="EMBL" id="MBO8471235.1"/>
    </source>
</evidence>
<dbReference type="InterPro" id="IPR006638">
    <property type="entry name" value="Elp3/MiaA/NifB-like_rSAM"/>
</dbReference>
<dbReference type="GO" id="GO:0005737">
    <property type="term" value="C:cytoplasm"/>
    <property type="evidence" value="ECO:0007669"/>
    <property type="project" value="InterPro"/>
</dbReference>
<reference evidence="3" key="2">
    <citation type="journal article" date="2021" name="PeerJ">
        <title>Extensive microbial diversity within the chicken gut microbiome revealed by metagenomics and culture.</title>
        <authorList>
            <person name="Gilroy R."/>
            <person name="Ravi A."/>
            <person name="Getino M."/>
            <person name="Pursley I."/>
            <person name="Horton D.L."/>
            <person name="Alikhan N.F."/>
            <person name="Baker D."/>
            <person name="Gharbi K."/>
            <person name="Hall N."/>
            <person name="Watson M."/>
            <person name="Adriaenssens E.M."/>
            <person name="Foster-Nyarko E."/>
            <person name="Jarju S."/>
            <person name="Secka A."/>
            <person name="Antonio M."/>
            <person name="Oren A."/>
            <person name="Chaudhuri R.R."/>
            <person name="La Ragione R."/>
            <person name="Hildebrand F."/>
            <person name="Pallen M.J."/>
        </authorList>
    </citation>
    <scope>NUCLEOTIDE SEQUENCE</scope>
    <source>
        <strain evidence="3">B2-22910</strain>
    </source>
</reference>
<dbReference type="Proteomes" id="UP000823603">
    <property type="component" value="Unassembled WGS sequence"/>
</dbReference>
<dbReference type="GO" id="GO:0051539">
    <property type="term" value="F:4 iron, 4 sulfur cluster binding"/>
    <property type="evidence" value="ECO:0007669"/>
    <property type="project" value="InterPro"/>
</dbReference>
<feature type="domain" description="Radical SAM core" evidence="2">
    <location>
        <begin position="1"/>
        <end position="235"/>
    </location>
</feature>
<name>A0A9D9IFN3_9BACT</name>
<dbReference type="PANTHER" id="PTHR13932">
    <property type="entry name" value="COPROPORPHYRINIGEN III OXIDASE"/>
    <property type="match status" value="1"/>
</dbReference>
<dbReference type="InterPro" id="IPR034505">
    <property type="entry name" value="Coproporphyrinogen-III_oxidase"/>
</dbReference>
<comment type="similarity">
    <text evidence="1">Belongs to the anaerobic coproporphyrinogen-III oxidase family. HemW subfamily.</text>
</comment>
<dbReference type="Pfam" id="PF04055">
    <property type="entry name" value="Radical_SAM"/>
    <property type="match status" value="1"/>
</dbReference>
<dbReference type="SMART" id="SM00729">
    <property type="entry name" value="Elp3"/>
    <property type="match status" value="1"/>
</dbReference>
<dbReference type="SFLD" id="SFLDS00029">
    <property type="entry name" value="Radical_SAM"/>
    <property type="match status" value="1"/>
</dbReference>